<sequence>MDKIFQNSKLTKLALLIYWVVLTFLLLKPAHLQEESWYIFDGIDKIVHLSIFTLLGFLFMIAFSKCKFQFFVQLMLIYAFATEILQESMHMGRSLEVLDVVADFFGICIGYYLYTLLKKLIS</sequence>
<protein>
    <submittedName>
        <fullName evidence="3">VanZ family protein</fullName>
    </submittedName>
</protein>
<evidence type="ECO:0000313" key="3">
    <source>
        <dbReference type="EMBL" id="NRS92545.1"/>
    </source>
</evidence>
<dbReference type="AlphaFoldDB" id="A0A8J8GAT7"/>
<dbReference type="RefSeq" id="WP_173779142.1">
    <property type="nucleotide sequence ID" value="NZ_JABSNO010000009.1"/>
</dbReference>
<dbReference type="PANTHER" id="PTHR28008:SF1">
    <property type="entry name" value="DOMAIN PROTEIN, PUTATIVE (AFU_ORTHOLOGUE AFUA_3G10980)-RELATED"/>
    <property type="match status" value="1"/>
</dbReference>
<evidence type="ECO:0000259" key="2">
    <source>
        <dbReference type="Pfam" id="PF04892"/>
    </source>
</evidence>
<feature type="transmembrane region" description="Helical" evidence="1">
    <location>
        <begin position="68"/>
        <end position="85"/>
    </location>
</feature>
<keyword evidence="1" id="KW-1133">Transmembrane helix</keyword>
<keyword evidence="1" id="KW-0812">Transmembrane</keyword>
<evidence type="ECO:0000313" key="4">
    <source>
        <dbReference type="Proteomes" id="UP000610746"/>
    </source>
</evidence>
<dbReference type="InterPro" id="IPR006976">
    <property type="entry name" value="VanZ-like"/>
</dbReference>
<keyword evidence="1" id="KW-0472">Membrane</keyword>
<evidence type="ECO:0000256" key="1">
    <source>
        <dbReference type="SAM" id="Phobius"/>
    </source>
</evidence>
<feature type="transmembrane region" description="Helical" evidence="1">
    <location>
        <begin position="42"/>
        <end position="61"/>
    </location>
</feature>
<dbReference type="Proteomes" id="UP000610746">
    <property type="component" value="Unassembled WGS sequence"/>
</dbReference>
<dbReference type="PANTHER" id="PTHR28008">
    <property type="entry name" value="DOMAIN PROTEIN, PUTATIVE (AFU_ORTHOLOGUE AFUA_3G10980)-RELATED"/>
    <property type="match status" value="1"/>
</dbReference>
<keyword evidence="4" id="KW-1185">Reference proteome</keyword>
<feature type="transmembrane region" description="Helical" evidence="1">
    <location>
        <begin position="97"/>
        <end position="117"/>
    </location>
</feature>
<dbReference type="NCBIfam" id="NF037970">
    <property type="entry name" value="vanZ_1"/>
    <property type="match status" value="1"/>
</dbReference>
<proteinExistence type="predicted"/>
<dbReference type="Pfam" id="PF04892">
    <property type="entry name" value="VanZ"/>
    <property type="match status" value="1"/>
</dbReference>
<feature type="domain" description="VanZ-like" evidence="2">
    <location>
        <begin position="37"/>
        <end position="117"/>
    </location>
</feature>
<name>A0A8J8GAT7_9FLAO</name>
<reference evidence="3" key="1">
    <citation type="submission" date="2020-05" db="EMBL/GenBank/DDBJ databases">
        <title>Genomic Encyclopedia of Type Strains, Phase IV (KMG-V): Genome sequencing to study the core and pangenomes of soil and plant-associated prokaryotes.</title>
        <authorList>
            <person name="Whitman W."/>
        </authorList>
    </citation>
    <scope>NUCLEOTIDE SEQUENCE</scope>
    <source>
        <strain evidence="3">16F</strain>
    </source>
</reference>
<dbReference type="EMBL" id="JABSNO010000009">
    <property type="protein sequence ID" value="NRS92545.1"/>
    <property type="molecule type" value="Genomic_DNA"/>
</dbReference>
<organism evidence="3 4">
    <name type="scientific">Frigoriflavimonas asaccharolytica</name>
    <dbReference type="NCBI Taxonomy" id="2735899"/>
    <lineage>
        <taxon>Bacteria</taxon>
        <taxon>Pseudomonadati</taxon>
        <taxon>Bacteroidota</taxon>
        <taxon>Flavobacteriia</taxon>
        <taxon>Flavobacteriales</taxon>
        <taxon>Weeksellaceae</taxon>
        <taxon>Frigoriflavimonas</taxon>
    </lineage>
</organism>
<comment type="caution">
    <text evidence="3">The sequence shown here is derived from an EMBL/GenBank/DDBJ whole genome shotgun (WGS) entry which is preliminary data.</text>
</comment>
<gene>
    <name evidence="3" type="ORF">HNQ03_001620</name>
</gene>
<accession>A0A8J8GAT7</accession>